<accession>A0ABR6WVJ7</accession>
<dbReference type="Gene3D" id="3.40.50.300">
    <property type="entry name" value="P-loop containing nucleotide triphosphate hydrolases"/>
    <property type="match status" value="1"/>
</dbReference>
<dbReference type="RefSeq" id="WP_186842533.1">
    <property type="nucleotide sequence ID" value="NZ_WJBC01000012.1"/>
</dbReference>
<dbReference type="InterPro" id="IPR027417">
    <property type="entry name" value="P-loop_NTPase"/>
</dbReference>
<dbReference type="EMBL" id="WJBC01000012">
    <property type="protein sequence ID" value="MBC3804648.1"/>
    <property type="molecule type" value="Genomic_DNA"/>
</dbReference>
<keyword evidence="2" id="KW-1185">Reference proteome</keyword>
<dbReference type="Proteomes" id="UP000603234">
    <property type="component" value="Unassembled WGS sequence"/>
</dbReference>
<name>A0ABR6WVJ7_9FIRM</name>
<organism evidence="1 2">
    <name type="scientific">Acetobacterium fimetarium</name>
    <dbReference type="NCBI Taxonomy" id="52691"/>
    <lineage>
        <taxon>Bacteria</taxon>
        <taxon>Bacillati</taxon>
        <taxon>Bacillota</taxon>
        <taxon>Clostridia</taxon>
        <taxon>Eubacteriales</taxon>
        <taxon>Eubacteriaceae</taxon>
        <taxon>Acetobacterium</taxon>
    </lineage>
</organism>
<sequence>MAIDIPNMILIGATARNSGKTTLAVAIIEKYKEKMPVYGIKVTTIDSNHRQCVHGGEGCGACSNLAGDFEITEEVLRDEKKDTVLLLAGGAKKVYWLKTINTCMAKGIETVISRIPKEALIICESNTLRKVVNPGIFVMVRNTRDSQMKNTAAAVIDQADIVFENRFDGKIETVLDEIAQKMNL</sequence>
<proteinExistence type="predicted"/>
<comment type="caution">
    <text evidence="1">The sequence shown here is derived from an EMBL/GenBank/DDBJ whole genome shotgun (WGS) entry which is preliminary data.</text>
</comment>
<evidence type="ECO:0008006" key="3">
    <source>
        <dbReference type="Google" id="ProtNLM"/>
    </source>
</evidence>
<evidence type="ECO:0000313" key="2">
    <source>
        <dbReference type="Proteomes" id="UP000603234"/>
    </source>
</evidence>
<reference evidence="1 2" key="1">
    <citation type="journal article" date="2020" name="mSystems">
        <title>Defining Genomic and Predicted Metabolic Features of the Acetobacterium Genus.</title>
        <authorList>
            <person name="Ross D.E."/>
            <person name="Marshall C.W."/>
            <person name="Gulliver D."/>
            <person name="May H.D."/>
            <person name="Norman R.S."/>
        </authorList>
    </citation>
    <scope>NUCLEOTIDE SEQUENCE [LARGE SCALE GENOMIC DNA]</scope>
    <source>
        <strain evidence="1 2">DSM 8238</strain>
    </source>
</reference>
<protein>
    <recommendedName>
        <fullName evidence="3">Molybdopterin-guanine dinucleotide biosynthesis protein B</fullName>
    </recommendedName>
</protein>
<evidence type="ECO:0000313" key="1">
    <source>
        <dbReference type="EMBL" id="MBC3804648.1"/>
    </source>
</evidence>
<gene>
    <name evidence="1" type="ORF">GH808_09420</name>
</gene>